<accession>A0A448IYD7</accession>
<reference evidence="10 11" key="1">
    <citation type="submission" date="2018-12" db="EMBL/GenBank/DDBJ databases">
        <authorList>
            <consortium name="Pathogen Informatics"/>
        </authorList>
    </citation>
    <scope>NUCLEOTIDE SEQUENCE [LARGE SCALE GENOMIC DNA]</scope>
    <source>
        <strain evidence="10 11">NCTC10437</strain>
    </source>
</reference>
<dbReference type="InterPro" id="IPR032710">
    <property type="entry name" value="NTF2-like_dom_sf"/>
</dbReference>
<dbReference type="InterPro" id="IPR013324">
    <property type="entry name" value="RNA_pol_sigma_r3/r4-like"/>
</dbReference>
<dbReference type="Pfam" id="PF08281">
    <property type="entry name" value="Sigma70_r4_2"/>
    <property type="match status" value="1"/>
</dbReference>
<dbReference type="RefSeq" id="WP_048632925.1">
    <property type="nucleotide sequence ID" value="NZ_CVQQ01000008.1"/>
</dbReference>
<dbReference type="PANTHER" id="PTHR30173:SF43">
    <property type="entry name" value="ECF RNA POLYMERASE SIGMA FACTOR SIGI-RELATED"/>
    <property type="match status" value="1"/>
</dbReference>
<dbReference type="InterPro" id="IPR013249">
    <property type="entry name" value="RNA_pol_sigma70_r4_t2"/>
</dbReference>
<feature type="region of interest" description="Disordered" evidence="7">
    <location>
        <begin position="143"/>
        <end position="164"/>
    </location>
</feature>
<keyword evidence="3" id="KW-0805">Transcription regulation</keyword>
<dbReference type="GO" id="GO:0006352">
    <property type="term" value="P:DNA-templated transcription initiation"/>
    <property type="evidence" value="ECO:0007669"/>
    <property type="project" value="InterPro"/>
</dbReference>
<proteinExistence type="inferred from homology"/>
<keyword evidence="4" id="KW-0731">Sigma factor</keyword>
<dbReference type="Proteomes" id="UP000279306">
    <property type="component" value="Chromosome"/>
</dbReference>
<keyword evidence="5" id="KW-0238">DNA-binding</keyword>
<evidence type="ECO:0000259" key="9">
    <source>
        <dbReference type="Pfam" id="PF08281"/>
    </source>
</evidence>
<dbReference type="NCBIfam" id="TIGR02937">
    <property type="entry name" value="sigma70-ECF"/>
    <property type="match status" value="1"/>
</dbReference>
<evidence type="ECO:0000256" key="6">
    <source>
        <dbReference type="ARBA" id="ARBA00023163"/>
    </source>
</evidence>
<gene>
    <name evidence="10" type="ORF">NCTC10437_04440</name>
</gene>
<dbReference type="GO" id="GO:0016987">
    <property type="term" value="F:sigma factor activity"/>
    <property type="evidence" value="ECO:0007669"/>
    <property type="project" value="UniProtKB-KW"/>
</dbReference>
<evidence type="ECO:0000256" key="4">
    <source>
        <dbReference type="ARBA" id="ARBA00023082"/>
    </source>
</evidence>
<dbReference type="InterPro" id="IPR036388">
    <property type="entry name" value="WH-like_DNA-bd_sf"/>
</dbReference>
<evidence type="ECO:0000256" key="3">
    <source>
        <dbReference type="ARBA" id="ARBA00023015"/>
    </source>
</evidence>
<keyword evidence="6" id="KW-0804">Transcription</keyword>
<dbReference type="InterPro" id="IPR052704">
    <property type="entry name" value="ECF_Sigma-70_Domain"/>
</dbReference>
<comment type="similarity">
    <text evidence="1">Belongs to the sigma-70 factor family. ECF subfamily.</text>
</comment>
<evidence type="ECO:0000256" key="7">
    <source>
        <dbReference type="SAM" id="MobiDB-lite"/>
    </source>
</evidence>
<dbReference type="KEGG" id="mauu:NCTC10437_04440"/>
<dbReference type="Pfam" id="PF04542">
    <property type="entry name" value="Sigma70_r2"/>
    <property type="match status" value="1"/>
</dbReference>
<feature type="domain" description="RNA polymerase sigma-70 region 2" evidence="8">
    <location>
        <begin position="9"/>
        <end position="71"/>
    </location>
</feature>
<dbReference type="PANTHER" id="PTHR30173">
    <property type="entry name" value="SIGMA 19 FACTOR"/>
    <property type="match status" value="1"/>
</dbReference>
<keyword evidence="11" id="KW-1185">Reference proteome</keyword>
<evidence type="ECO:0000256" key="5">
    <source>
        <dbReference type="ARBA" id="ARBA00023125"/>
    </source>
</evidence>
<dbReference type="Gene3D" id="3.10.450.50">
    <property type="match status" value="1"/>
</dbReference>
<evidence type="ECO:0000313" key="11">
    <source>
        <dbReference type="Proteomes" id="UP000279306"/>
    </source>
</evidence>
<dbReference type="STRING" id="1791.GCA_001049355_03074"/>
<dbReference type="OrthoDB" id="3211555at2"/>
<dbReference type="GO" id="GO:0003677">
    <property type="term" value="F:DNA binding"/>
    <property type="evidence" value="ECO:0007669"/>
    <property type="project" value="UniProtKB-KW"/>
</dbReference>
<evidence type="ECO:0000259" key="8">
    <source>
        <dbReference type="Pfam" id="PF04542"/>
    </source>
</evidence>
<dbReference type="SUPFAM" id="SSF88946">
    <property type="entry name" value="Sigma2 domain of RNA polymerase sigma factors"/>
    <property type="match status" value="1"/>
</dbReference>
<dbReference type="Gene3D" id="1.10.1740.10">
    <property type="match status" value="1"/>
</dbReference>
<feature type="domain" description="RNA polymerase sigma factor 70 region 4 type 2" evidence="9">
    <location>
        <begin position="100"/>
        <end position="150"/>
    </location>
</feature>
<evidence type="ECO:0000256" key="1">
    <source>
        <dbReference type="ARBA" id="ARBA00010641"/>
    </source>
</evidence>
<dbReference type="SUPFAM" id="SSF88659">
    <property type="entry name" value="Sigma3 and sigma4 domains of RNA polymerase sigma factors"/>
    <property type="match status" value="1"/>
</dbReference>
<dbReference type="AlphaFoldDB" id="A0A448IYD7"/>
<dbReference type="EMBL" id="LR134356">
    <property type="protein sequence ID" value="VEG57430.1"/>
    <property type="molecule type" value="Genomic_DNA"/>
</dbReference>
<protein>
    <submittedName>
        <fullName evidence="10">ECF subfamily RNA polymerase sigma-24 factor</fullName>
    </submittedName>
</protein>
<dbReference type="InterPro" id="IPR014284">
    <property type="entry name" value="RNA_pol_sigma-70_dom"/>
</dbReference>
<dbReference type="InterPro" id="IPR007627">
    <property type="entry name" value="RNA_pol_sigma70_r2"/>
</dbReference>
<dbReference type="InterPro" id="IPR013325">
    <property type="entry name" value="RNA_pol_sigma_r2"/>
</dbReference>
<name>A0A448IYD7_MYCAU</name>
<dbReference type="SUPFAM" id="SSF54427">
    <property type="entry name" value="NTF2-like"/>
    <property type="match status" value="1"/>
</dbReference>
<organism evidence="10 11">
    <name type="scientific">Mycolicibacterium aurum</name>
    <name type="common">Mycobacterium aurum</name>
    <dbReference type="NCBI Taxonomy" id="1791"/>
    <lineage>
        <taxon>Bacteria</taxon>
        <taxon>Bacillati</taxon>
        <taxon>Actinomycetota</taxon>
        <taxon>Actinomycetes</taxon>
        <taxon>Mycobacteriales</taxon>
        <taxon>Mycobacteriaceae</taxon>
        <taxon>Mycolicibacterium</taxon>
    </lineage>
</organism>
<sequence length="290" mass="31064">MTLNDFVAERGRLISIAHRILGSVHDAEDAVQTAWLHVQAASDRGVDNAPAWLTTVVTRVCLDQLRDRRRRDILARRAESVPDVELAADEEILVREDVSRALMVLLDRLTAPQRVAFVLHDLFAVPFDHIAAILGTTPANAKKHASRARGRVRPDQTAVAPGDDAQHQKVVSAFMDAAAGGDIARMVELMAPDCVRVVDDTLVPAGTPTRVSGAAAVAEETRNFVDRIRSSEPMRVNGRTARVIAPGGHALAVVDVDTHAGVVTGIAIRPVAATDVLEAAVDQACGKCDL</sequence>
<dbReference type="Gene3D" id="1.10.10.10">
    <property type="entry name" value="Winged helix-like DNA-binding domain superfamily/Winged helix DNA-binding domain"/>
    <property type="match status" value="1"/>
</dbReference>
<evidence type="ECO:0000256" key="2">
    <source>
        <dbReference type="ARBA" id="ARBA00011344"/>
    </source>
</evidence>
<comment type="subunit">
    <text evidence="2">Interacts transiently with the RNA polymerase catalytic core formed by RpoA, RpoB, RpoC and RpoZ (2 alpha, 1 beta, 1 beta' and 1 omega subunit) to form the RNA polymerase holoenzyme that can initiate transcription.</text>
</comment>
<evidence type="ECO:0000313" key="10">
    <source>
        <dbReference type="EMBL" id="VEG57430.1"/>
    </source>
</evidence>